<dbReference type="SUPFAM" id="SSF143447">
    <property type="entry name" value="AMMECR1-like"/>
    <property type="match status" value="1"/>
</dbReference>
<evidence type="ECO:0000259" key="1">
    <source>
        <dbReference type="PROSITE" id="PS51112"/>
    </source>
</evidence>
<evidence type="ECO:0000313" key="3">
    <source>
        <dbReference type="Proteomes" id="UP000014975"/>
    </source>
</evidence>
<dbReference type="OrthoDB" id="9782820at2"/>
<sequence length="192" mass="21103">MTGHDDSGFRFSLSDEEKTYLLDLARLSILRCLCGGDDVVGEGPPPPSSQTLQAHLGAFVTLKIKGCLRGCIGHVVGDRPVYETVYAMARQAAFHDPRFMPLTAAEAEELDIDISILSPLTPCPDPARIEPGRHGLLISRGNCSGLLLPQVATEYGWDRETFLAQTCRKAGLPPDCWRDPATRIYWFEAVVF</sequence>
<dbReference type="PANTHER" id="PTHR13016:SF0">
    <property type="entry name" value="AMME SYNDROME CANDIDATE GENE 1 PROTEIN"/>
    <property type="match status" value="1"/>
</dbReference>
<reference evidence="2 3" key="1">
    <citation type="journal article" date="2013" name="Genome Announc.">
        <title>Draft genome sequences for three mercury-methylating, sulfate-reducing bacteria.</title>
        <authorList>
            <person name="Brown S.D."/>
            <person name="Hurt R.A.Jr."/>
            <person name="Gilmour C.C."/>
            <person name="Elias D.A."/>
        </authorList>
    </citation>
    <scope>NUCLEOTIDE SEQUENCE [LARGE SCALE GENOMIC DNA]</scope>
    <source>
        <strain evidence="2 3">DSM 16529</strain>
    </source>
</reference>
<accession>S7T6W0</accession>
<dbReference type="Pfam" id="PF01871">
    <property type="entry name" value="AMMECR1"/>
    <property type="match status" value="1"/>
</dbReference>
<dbReference type="PANTHER" id="PTHR13016">
    <property type="entry name" value="AMMECR1 HOMOLOG"/>
    <property type="match status" value="1"/>
</dbReference>
<dbReference type="Proteomes" id="UP000014975">
    <property type="component" value="Unassembled WGS sequence"/>
</dbReference>
<dbReference type="STRING" id="1121439.dsat_0263"/>
<dbReference type="Gene3D" id="3.30.1490.150">
    <property type="entry name" value="Hypothetical protein ph0010, domain 2"/>
    <property type="match status" value="1"/>
</dbReference>
<feature type="domain" description="AMMECR1" evidence="1">
    <location>
        <begin position="16"/>
        <end position="192"/>
    </location>
</feature>
<proteinExistence type="predicted"/>
<dbReference type="NCBIfam" id="TIGR04335">
    <property type="entry name" value="AmmeMemoSam_A"/>
    <property type="match status" value="1"/>
</dbReference>
<keyword evidence="3" id="KW-1185">Reference proteome</keyword>
<dbReference type="InterPro" id="IPR027623">
    <property type="entry name" value="AmmeMemoSam_A"/>
</dbReference>
<comment type="caution">
    <text evidence="2">The sequence shown here is derived from an EMBL/GenBank/DDBJ whole genome shotgun (WGS) entry which is preliminary data.</text>
</comment>
<dbReference type="InterPro" id="IPR036071">
    <property type="entry name" value="AMMECR1_dom_sf"/>
</dbReference>
<gene>
    <name evidence="2" type="ORF">dsat_0263</name>
</gene>
<protein>
    <submittedName>
        <fullName evidence="2">AMMECR1 domain-containing protein</fullName>
    </submittedName>
</protein>
<dbReference type="AlphaFoldDB" id="S7T6W0"/>
<organism evidence="2 3">
    <name type="scientific">Alkalidesulfovibrio alkalitolerans DSM 16529</name>
    <dbReference type="NCBI Taxonomy" id="1121439"/>
    <lineage>
        <taxon>Bacteria</taxon>
        <taxon>Pseudomonadati</taxon>
        <taxon>Thermodesulfobacteriota</taxon>
        <taxon>Desulfovibrionia</taxon>
        <taxon>Desulfovibrionales</taxon>
        <taxon>Desulfovibrionaceae</taxon>
        <taxon>Alkalidesulfovibrio</taxon>
    </lineage>
</organism>
<dbReference type="Gene3D" id="3.30.700.20">
    <property type="entry name" value="Hypothetical protein ph0010, domain 1"/>
    <property type="match status" value="1"/>
</dbReference>
<dbReference type="EMBL" id="ATHI01000026">
    <property type="protein sequence ID" value="EPR32822.1"/>
    <property type="molecule type" value="Genomic_DNA"/>
</dbReference>
<dbReference type="PROSITE" id="PS51112">
    <property type="entry name" value="AMMECR1"/>
    <property type="match status" value="1"/>
</dbReference>
<name>S7T6W0_9BACT</name>
<dbReference type="eggNOG" id="COG2078">
    <property type="taxonomic scope" value="Bacteria"/>
</dbReference>
<dbReference type="NCBIfam" id="TIGR00296">
    <property type="entry name" value="TIGR00296 family protein"/>
    <property type="match status" value="1"/>
</dbReference>
<dbReference type="InterPro" id="IPR027485">
    <property type="entry name" value="AMMECR1_N"/>
</dbReference>
<dbReference type="InterPro" id="IPR002733">
    <property type="entry name" value="AMMECR1_domain"/>
</dbReference>
<dbReference type="InterPro" id="IPR023473">
    <property type="entry name" value="AMMECR1"/>
</dbReference>
<evidence type="ECO:0000313" key="2">
    <source>
        <dbReference type="EMBL" id="EPR32822.1"/>
    </source>
</evidence>
<dbReference type="PATRIC" id="fig|1121439.3.peg.1611"/>
<dbReference type="RefSeq" id="WP_020886957.1">
    <property type="nucleotide sequence ID" value="NZ_ATHI01000026.1"/>
</dbReference>